<comment type="subcellular location">
    <subcellularLocation>
        <location evidence="1">Periplasm</location>
    </subcellularLocation>
</comment>
<proteinExistence type="inferred from homology"/>
<evidence type="ECO:0000313" key="10">
    <source>
        <dbReference type="Proteomes" id="UP000237632"/>
    </source>
</evidence>
<dbReference type="GO" id="GO:0016020">
    <property type="term" value="C:membrane"/>
    <property type="evidence" value="ECO:0007669"/>
    <property type="project" value="InterPro"/>
</dbReference>
<dbReference type="NCBIfam" id="TIGR01728">
    <property type="entry name" value="SsuA_fam"/>
    <property type="match status" value="1"/>
</dbReference>
<dbReference type="GO" id="GO:0042597">
    <property type="term" value="C:periplasmic space"/>
    <property type="evidence" value="ECO:0007669"/>
    <property type="project" value="UniProtKB-SubCell"/>
</dbReference>
<dbReference type="InterPro" id="IPR001638">
    <property type="entry name" value="Solute-binding_3/MltF_N"/>
</dbReference>
<name>A0AA44Y587_BURVI</name>
<keyword evidence="4 7" id="KW-0732">Signal</keyword>
<comment type="caution">
    <text evidence="9">The sequence shown here is derived from an EMBL/GenBank/DDBJ whole genome shotgun (WGS) entry which is preliminary data.</text>
</comment>
<protein>
    <recommendedName>
        <fullName evidence="6">Putative aliphatic sulfonates-binding protein</fullName>
    </recommendedName>
</protein>
<dbReference type="GO" id="GO:0042626">
    <property type="term" value="F:ATPase-coupled transmembrane transporter activity"/>
    <property type="evidence" value="ECO:0007669"/>
    <property type="project" value="InterPro"/>
</dbReference>
<evidence type="ECO:0000256" key="2">
    <source>
        <dbReference type="ARBA" id="ARBA00010742"/>
    </source>
</evidence>
<dbReference type="Gene3D" id="3.40.190.10">
    <property type="entry name" value="Periplasmic binding protein-like II"/>
    <property type="match status" value="2"/>
</dbReference>
<dbReference type="SMART" id="SM00062">
    <property type="entry name" value="PBPb"/>
    <property type="match status" value="1"/>
</dbReference>
<gene>
    <name evidence="9" type="ORF">C6T65_11615</name>
</gene>
<keyword evidence="3" id="KW-0813">Transport</keyword>
<dbReference type="Proteomes" id="UP000237632">
    <property type="component" value="Unassembled WGS sequence"/>
</dbReference>
<evidence type="ECO:0000313" key="9">
    <source>
        <dbReference type="EMBL" id="PRH42212.1"/>
    </source>
</evidence>
<evidence type="ECO:0000256" key="1">
    <source>
        <dbReference type="ARBA" id="ARBA00004418"/>
    </source>
</evidence>
<dbReference type="AlphaFoldDB" id="A0AA44Y587"/>
<evidence type="ECO:0000259" key="8">
    <source>
        <dbReference type="SMART" id="SM00062"/>
    </source>
</evidence>
<dbReference type="PANTHER" id="PTHR30024:SF42">
    <property type="entry name" value="ALIPHATIC SULFONATES-BINDING PROTEIN-RELATED"/>
    <property type="match status" value="1"/>
</dbReference>
<evidence type="ECO:0000256" key="3">
    <source>
        <dbReference type="ARBA" id="ARBA00022448"/>
    </source>
</evidence>
<dbReference type="InterPro" id="IPR015168">
    <property type="entry name" value="SsuA/THI5"/>
</dbReference>
<dbReference type="SUPFAM" id="SSF53850">
    <property type="entry name" value="Periplasmic binding protein-like II"/>
    <property type="match status" value="1"/>
</dbReference>
<dbReference type="PANTHER" id="PTHR30024">
    <property type="entry name" value="ALIPHATIC SULFONATES-BINDING PROTEIN-RELATED"/>
    <property type="match status" value="1"/>
</dbReference>
<accession>A0AA44Y587</accession>
<dbReference type="Pfam" id="PF09084">
    <property type="entry name" value="NMT1"/>
    <property type="match status" value="1"/>
</dbReference>
<organism evidence="9 10">
    <name type="scientific">Burkholderia vietnamiensis</name>
    <dbReference type="NCBI Taxonomy" id="60552"/>
    <lineage>
        <taxon>Bacteria</taxon>
        <taxon>Pseudomonadati</taxon>
        <taxon>Pseudomonadota</taxon>
        <taxon>Betaproteobacteria</taxon>
        <taxon>Burkholderiales</taxon>
        <taxon>Burkholderiaceae</taxon>
        <taxon>Burkholderia</taxon>
        <taxon>Burkholderia cepacia complex</taxon>
    </lineage>
</organism>
<feature type="domain" description="Solute-binding protein family 3/N-terminal" evidence="8">
    <location>
        <begin position="33"/>
        <end position="275"/>
    </location>
</feature>
<evidence type="ECO:0000256" key="7">
    <source>
        <dbReference type="SAM" id="SignalP"/>
    </source>
</evidence>
<evidence type="ECO:0000256" key="5">
    <source>
        <dbReference type="ARBA" id="ARBA00055538"/>
    </source>
</evidence>
<dbReference type="NCBIfam" id="NF008588">
    <property type="entry name" value="PRK11553.1"/>
    <property type="match status" value="1"/>
</dbReference>
<comment type="similarity">
    <text evidence="2">Belongs to the bacterial solute-binding protein SsuA/TauA family.</text>
</comment>
<reference evidence="9 10" key="1">
    <citation type="submission" date="2018-03" db="EMBL/GenBank/DDBJ databases">
        <authorList>
            <person name="Nguyen K."/>
            <person name="Fouts D."/>
            <person name="Sutton G."/>
        </authorList>
    </citation>
    <scope>NUCLEOTIDE SEQUENCE [LARGE SCALE GENOMIC DNA]</scope>
    <source>
        <strain evidence="9 10">AU3578</strain>
    </source>
</reference>
<feature type="chain" id="PRO_5041406093" description="Putative aliphatic sulfonates-binding protein" evidence="7">
    <location>
        <begin position="27"/>
        <end position="326"/>
    </location>
</feature>
<dbReference type="CDD" id="cd13557">
    <property type="entry name" value="PBP2_SsuA"/>
    <property type="match status" value="1"/>
</dbReference>
<dbReference type="EMBL" id="PVHK01000083">
    <property type="protein sequence ID" value="PRH42212.1"/>
    <property type="molecule type" value="Genomic_DNA"/>
</dbReference>
<dbReference type="InterPro" id="IPR010067">
    <property type="entry name" value="ABC_SsuA_sub-bd"/>
</dbReference>
<comment type="function">
    <text evidence="5">Part of a binding-protein-dependent transport system for aliphatic sulfonates. Putative binding protein.</text>
</comment>
<dbReference type="RefSeq" id="WP_060082232.1">
    <property type="nucleotide sequence ID" value="NZ_CADFFO010000002.1"/>
</dbReference>
<sequence length="326" mass="35124">MIRFTRWIARIAVTALAVAAATSALAQGSADKVVRIGYQKAGLLSVLKSQGALEARLKPLGYDVQWFEFPAGPQLLEALNASSIDFGYTGAPPPVFAQAAGVRFVYVAAEPPSPHNEAVFVKADSPVRSLSELRGKKVALQKGSSANYLLLEALKKAGVRYDEIRPVYLPPADARAAFESGNVDAWAVWDPYYAAAQNSLKVRTLSDYTGLTPANNFYEATRTFAEQHADVVGTILKQVRETGLWVNGHPAETAALIAPKVGLPLPLVQTWIQRVPFGAVPIDENIVAVQQRVADAFYAAKLIPQKLSVAENAWTDKRVASALAAK</sequence>
<evidence type="ECO:0000256" key="4">
    <source>
        <dbReference type="ARBA" id="ARBA00022729"/>
    </source>
</evidence>
<feature type="signal peptide" evidence="7">
    <location>
        <begin position="1"/>
        <end position="26"/>
    </location>
</feature>
<evidence type="ECO:0000256" key="6">
    <source>
        <dbReference type="ARBA" id="ARBA00070228"/>
    </source>
</evidence>
<dbReference type="FunFam" id="3.40.190.10:FF:000050">
    <property type="entry name" value="Sulfonate ABC transporter substrate-binding protein"/>
    <property type="match status" value="1"/>
</dbReference>